<comment type="similarity">
    <text evidence="1">Belongs to the prespore-cell-inducing factor family.</text>
</comment>
<dbReference type="RefSeq" id="WP_014435690.1">
    <property type="nucleotide sequence ID" value="NC_017080.1"/>
</dbReference>
<dbReference type="InterPro" id="IPR037524">
    <property type="entry name" value="PA14/GLEYA"/>
</dbReference>
<keyword evidence="3" id="KW-0325">Glycoprotein</keyword>
<dbReference type="InterPro" id="IPR051154">
    <property type="entry name" value="Prespore-cell_inducing_factor"/>
</dbReference>
<reference evidence="6 7" key="1">
    <citation type="submission" date="2012-02" db="EMBL/GenBank/DDBJ databases">
        <title>Complete genome sequence of Phycisphaera mikurensis NBRC 102666.</title>
        <authorList>
            <person name="Ankai A."/>
            <person name="Hosoyama A."/>
            <person name="Terui Y."/>
            <person name="Sekine M."/>
            <person name="Fukai R."/>
            <person name="Kato Y."/>
            <person name="Nakamura S."/>
            <person name="Yamada-Narita S."/>
            <person name="Kawakoshi A."/>
            <person name="Fukunaga Y."/>
            <person name="Yamazaki S."/>
            <person name="Fujita N."/>
        </authorList>
    </citation>
    <scope>NUCLEOTIDE SEQUENCE [LARGE SCALE GENOMIC DNA]</scope>
    <source>
        <strain evidence="7">NBRC 102666 / KCTC 22515 / FYK2301M01</strain>
    </source>
</reference>
<feature type="signal peptide" evidence="4">
    <location>
        <begin position="1"/>
        <end position="39"/>
    </location>
</feature>
<protein>
    <recommendedName>
        <fullName evidence="5">PA14 domain-containing protein</fullName>
    </recommendedName>
</protein>
<dbReference type="PATRIC" id="fig|1142394.8.peg.316"/>
<dbReference type="Pfam" id="PF07691">
    <property type="entry name" value="PA14"/>
    <property type="match status" value="1"/>
</dbReference>
<dbReference type="EMBL" id="AP012338">
    <property type="protein sequence ID" value="BAM02470.1"/>
    <property type="molecule type" value="Genomic_DNA"/>
</dbReference>
<keyword evidence="7" id="KW-1185">Reference proteome</keyword>
<dbReference type="PANTHER" id="PTHR31137">
    <property type="entry name" value="PROTEIN PSIB-RELATED-RELATED"/>
    <property type="match status" value="1"/>
</dbReference>
<dbReference type="NCBIfam" id="TIGR02148">
    <property type="entry name" value="Fibro_Slime"/>
    <property type="match status" value="1"/>
</dbReference>
<dbReference type="SMART" id="SM00758">
    <property type="entry name" value="PA14"/>
    <property type="match status" value="1"/>
</dbReference>
<evidence type="ECO:0000313" key="7">
    <source>
        <dbReference type="Proteomes" id="UP000007881"/>
    </source>
</evidence>
<dbReference type="OrthoDB" id="232855at2"/>
<dbReference type="Proteomes" id="UP000007881">
    <property type="component" value="Chromosome"/>
</dbReference>
<dbReference type="eggNOG" id="COG0823">
    <property type="taxonomic scope" value="Bacteria"/>
</dbReference>
<dbReference type="KEGG" id="phm:PSMK_03110"/>
<name>I0IB32_PHYMF</name>
<evidence type="ECO:0000256" key="1">
    <source>
        <dbReference type="ARBA" id="ARBA00008709"/>
    </source>
</evidence>
<dbReference type="PROSITE" id="PS51820">
    <property type="entry name" value="PA14"/>
    <property type="match status" value="1"/>
</dbReference>
<dbReference type="PANTHER" id="PTHR31137:SF5">
    <property type="entry name" value="PROTEIN PSIQ-RELATED"/>
    <property type="match status" value="1"/>
</dbReference>
<evidence type="ECO:0000256" key="3">
    <source>
        <dbReference type="ARBA" id="ARBA00023180"/>
    </source>
</evidence>
<gene>
    <name evidence="6" type="ordered locus">PSMK_03110</name>
</gene>
<evidence type="ECO:0000259" key="5">
    <source>
        <dbReference type="PROSITE" id="PS51820"/>
    </source>
</evidence>
<evidence type="ECO:0000256" key="2">
    <source>
        <dbReference type="ARBA" id="ARBA00022729"/>
    </source>
</evidence>
<evidence type="ECO:0000313" key="6">
    <source>
        <dbReference type="EMBL" id="BAM02470.1"/>
    </source>
</evidence>
<dbReference type="InterPro" id="IPR011658">
    <property type="entry name" value="PA14_dom"/>
</dbReference>
<sequence length="293" mass="32212">MHSSIPLTRTSLARRVRPAAAAVAASLALTGLAAAPAAAAPGVADVLDAVDAAQESIRLEGTLRDFTIDHPDMEYGKKSFGLRKGMVEERLGADGRPVLSEKYAKNPGKAMIQSESTFNQWFRDVPGVNLTEVVELTLQPHPAKPGVMYFAREAQSSGDKRFFFPADGRGFNDMRNAGKGLHNYFFTFELETEFTYDDPSGRDHALEFAFSGDDDVWVFINDRLAVDLGGVHGQQSAKVNLDRNAEKLGLEPGETYPLRLFFAERHTTQSNFRIETTLKLKGLPPSNITANYD</sequence>
<accession>I0IB32</accession>
<feature type="domain" description="PA14" evidence="5">
    <location>
        <begin position="142"/>
        <end position="293"/>
    </location>
</feature>
<evidence type="ECO:0000256" key="4">
    <source>
        <dbReference type="SAM" id="SignalP"/>
    </source>
</evidence>
<organism evidence="6 7">
    <name type="scientific">Phycisphaera mikurensis (strain NBRC 102666 / KCTC 22515 / FYK2301M01)</name>
    <dbReference type="NCBI Taxonomy" id="1142394"/>
    <lineage>
        <taxon>Bacteria</taxon>
        <taxon>Pseudomonadati</taxon>
        <taxon>Planctomycetota</taxon>
        <taxon>Phycisphaerae</taxon>
        <taxon>Phycisphaerales</taxon>
        <taxon>Phycisphaeraceae</taxon>
        <taxon>Phycisphaera</taxon>
    </lineage>
</organism>
<keyword evidence="2 4" id="KW-0732">Signal</keyword>
<dbReference type="GO" id="GO:0005576">
    <property type="term" value="C:extracellular region"/>
    <property type="evidence" value="ECO:0007669"/>
    <property type="project" value="TreeGrafter"/>
</dbReference>
<dbReference type="AlphaFoldDB" id="I0IB32"/>
<dbReference type="STRING" id="1142394.PSMK_03110"/>
<dbReference type="HOGENOM" id="CLU_082720_0_0_0"/>
<feature type="chain" id="PRO_5003629561" description="PA14 domain-containing protein" evidence="4">
    <location>
        <begin position="40"/>
        <end position="293"/>
    </location>
</feature>
<dbReference type="InterPro" id="IPR011874">
    <property type="entry name" value="Fibro_Slime"/>
</dbReference>
<proteinExistence type="inferred from homology"/>